<keyword evidence="4 7" id="KW-0233">DNA recombination</keyword>
<dbReference type="SUPFAM" id="SSF50249">
    <property type="entry name" value="Nucleic acid-binding proteins"/>
    <property type="match status" value="1"/>
</dbReference>
<dbReference type="SUPFAM" id="SSF57863">
    <property type="entry name" value="ArfGap/RecO-like zinc finger"/>
    <property type="match status" value="1"/>
</dbReference>
<evidence type="ECO:0000259" key="8">
    <source>
        <dbReference type="Pfam" id="PF11967"/>
    </source>
</evidence>
<gene>
    <name evidence="7 9" type="primary">recO</name>
    <name evidence="9" type="ORF">H7965_08635</name>
</gene>
<evidence type="ECO:0000256" key="2">
    <source>
        <dbReference type="ARBA" id="ARBA00021310"/>
    </source>
</evidence>
<reference evidence="9" key="1">
    <citation type="submission" date="2020-08" db="EMBL/GenBank/DDBJ databases">
        <authorList>
            <person name="Hu Y."/>
            <person name="Nguyen S.V."/>
            <person name="Li F."/>
            <person name="Fanning S."/>
        </authorList>
    </citation>
    <scope>NUCLEOTIDE SEQUENCE</scope>
    <source>
        <strain evidence="9">SYSU D8009</strain>
    </source>
</reference>
<comment type="function">
    <text evidence="7">Involved in DNA repair and RecF pathway recombination.</text>
</comment>
<sequence>MEWQAPAVVLEARPHGEGGAVVSVLTEAQGRHAGLARGGASRAQAPLWQPGNLVEARWVARLPDQLGALSGELLHPAAALAMEDPLALSLLAAACAVAEAALPEREAHPRCFHGLVALITRLPAGAAALLPEYVRWEAELLAELGYGLDLARCAVTGSSEDLVWVSPRSGRAVGAEAGAPWAGRLLPLPGFLLGQGPASGPVEWLDGLRLTGHFLARDALGHRPRGLPAARVMLQDRIAALAAPAAAQPPPGDGPLDSGSA</sequence>
<dbReference type="GO" id="GO:0006302">
    <property type="term" value="P:double-strand break repair"/>
    <property type="evidence" value="ECO:0007669"/>
    <property type="project" value="TreeGrafter"/>
</dbReference>
<dbReference type="InterPro" id="IPR022572">
    <property type="entry name" value="DNA_rep/recomb_RecO_N"/>
</dbReference>
<dbReference type="Gene3D" id="1.20.1440.120">
    <property type="entry name" value="Recombination protein O, C-terminal domain"/>
    <property type="match status" value="1"/>
</dbReference>
<dbReference type="InterPro" id="IPR037278">
    <property type="entry name" value="ARFGAP/RecO"/>
</dbReference>
<protein>
    <recommendedName>
        <fullName evidence="2 7">DNA repair protein RecO</fullName>
    </recommendedName>
    <alternativeName>
        <fullName evidence="6 7">Recombination protein O</fullName>
    </alternativeName>
</protein>
<dbReference type="GO" id="GO:0043590">
    <property type="term" value="C:bacterial nucleoid"/>
    <property type="evidence" value="ECO:0007669"/>
    <property type="project" value="TreeGrafter"/>
</dbReference>
<dbReference type="HAMAP" id="MF_00201">
    <property type="entry name" value="RecO"/>
    <property type="match status" value="1"/>
</dbReference>
<dbReference type="PANTHER" id="PTHR33991:SF1">
    <property type="entry name" value="DNA REPAIR PROTEIN RECO"/>
    <property type="match status" value="1"/>
</dbReference>
<feature type="domain" description="DNA replication/recombination mediator RecO N-terminal" evidence="8">
    <location>
        <begin position="1"/>
        <end position="75"/>
    </location>
</feature>
<evidence type="ECO:0000256" key="4">
    <source>
        <dbReference type="ARBA" id="ARBA00023172"/>
    </source>
</evidence>
<dbReference type="Pfam" id="PF02565">
    <property type="entry name" value="RecO_C"/>
    <property type="match status" value="1"/>
</dbReference>
<dbReference type="Gene3D" id="2.40.50.140">
    <property type="entry name" value="Nucleic acid-binding proteins"/>
    <property type="match status" value="1"/>
</dbReference>
<name>A0A9X0QYS9_9PROT</name>
<dbReference type="GO" id="GO:0006310">
    <property type="term" value="P:DNA recombination"/>
    <property type="evidence" value="ECO:0007669"/>
    <property type="project" value="UniProtKB-UniRule"/>
</dbReference>
<dbReference type="AlphaFoldDB" id="A0A9X0QYS9"/>
<dbReference type="PANTHER" id="PTHR33991">
    <property type="entry name" value="DNA REPAIR PROTEIN RECO"/>
    <property type="match status" value="1"/>
</dbReference>
<organism evidence="9 10">
    <name type="scientific">Siccirubricoccus deserti</name>
    <dbReference type="NCBI Taxonomy" id="2013562"/>
    <lineage>
        <taxon>Bacteria</taxon>
        <taxon>Pseudomonadati</taxon>
        <taxon>Pseudomonadota</taxon>
        <taxon>Alphaproteobacteria</taxon>
        <taxon>Acetobacterales</taxon>
        <taxon>Roseomonadaceae</taxon>
        <taxon>Siccirubricoccus</taxon>
    </lineage>
</organism>
<evidence type="ECO:0000313" key="9">
    <source>
        <dbReference type="EMBL" id="MBC4015393.1"/>
    </source>
</evidence>
<dbReference type="Proteomes" id="UP000600101">
    <property type="component" value="Unassembled WGS sequence"/>
</dbReference>
<evidence type="ECO:0000313" key="10">
    <source>
        <dbReference type="Proteomes" id="UP000600101"/>
    </source>
</evidence>
<evidence type="ECO:0000256" key="1">
    <source>
        <dbReference type="ARBA" id="ARBA00007452"/>
    </source>
</evidence>
<keyword evidence="5 7" id="KW-0234">DNA repair</keyword>
<dbReference type="RefSeq" id="WP_186770161.1">
    <property type="nucleotide sequence ID" value="NZ_JACOMF010000007.1"/>
</dbReference>
<evidence type="ECO:0000256" key="7">
    <source>
        <dbReference type="HAMAP-Rule" id="MF_00201"/>
    </source>
</evidence>
<evidence type="ECO:0000256" key="6">
    <source>
        <dbReference type="ARBA" id="ARBA00033409"/>
    </source>
</evidence>
<evidence type="ECO:0000256" key="3">
    <source>
        <dbReference type="ARBA" id="ARBA00022763"/>
    </source>
</evidence>
<dbReference type="Pfam" id="PF11967">
    <property type="entry name" value="RecO_N"/>
    <property type="match status" value="1"/>
</dbReference>
<comment type="similarity">
    <text evidence="1 7">Belongs to the RecO family.</text>
</comment>
<dbReference type="NCBIfam" id="TIGR00613">
    <property type="entry name" value="reco"/>
    <property type="match status" value="1"/>
</dbReference>
<dbReference type="InterPro" id="IPR042242">
    <property type="entry name" value="RecO_C"/>
</dbReference>
<dbReference type="InterPro" id="IPR003717">
    <property type="entry name" value="RecO"/>
</dbReference>
<dbReference type="InterPro" id="IPR012340">
    <property type="entry name" value="NA-bd_OB-fold"/>
</dbReference>
<accession>A0A9X0QYS9</accession>
<evidence type="ECO:0000256" key="5">
    <source>
        <dbReference type="ARBA" id="ARBA00023204"/>
    </source>
</evidence>
<keyword evidence="10" id="KW-1185">Reference proteome</keyword>
<dbReference type="EMBL" id="JACOMF010000007">
    <property type="protein sequence ID" value="MBC4015393.1"/>
    <property type="molecule type" value="Genomic_DNA"/>
</dbReference>
<comment type="caution">
    <text evidence="9">The sequence shown here is derived from an EMBL/GenBank/DDBJ whole genome shotgun (WGS) entry which is preliminary data.</text>
</comment>
<keyword evidence="3 7" id="KW-0227">DNA damage</keyword>
<proteinExistence type="inferred from homology"/>